<dbReference type="InterPro" id="IPR006295">
    <property type="entry name" value="DNA_primase_DnaG"/>
</dbReference>
<comment type="caution">
    <text evidence="15">The sequence shown here is derived from an EMBL/GenBank/DDBJ whole genome shotgun (WGS) entry which is preliminary data.</text>
</comment>
<comment type="cofactor">
    <cofactor evidence="12">
        <name>Zn(2+)</name>
        <dbReference type="ChEBI" id="CHEBI:29105"/>
    </cofactor>
    <text evidence="12">Binds 1 zinc ion per monomer.</text>
</comment>
<dbReference type="EC" id="2.7.7.101" evidence="12"/>
<dbReference type="InterPro" id="IPR037068">
    <property type="entry name" value="DNA_primase_core_N_sf"/>
</dbReference>
<keyword evidence="1 12" id="KW-0240">DNA-directed RNA polymerase</keyword>
<keyword evidence="3 12" id="KW-0808">Transferase</keyword>
<feature type="zinc finger region" description="CHC2-type" evidence="12">
    <location>
        <begin position="40"/>
        <end position="64"/>
    </location>
</feature>
<feature type="region of interest" description="Disordered" evidence="13">
    <location>
        <begin position="448"/>
        <end position="497"/>
    </location>
</feature>
<name>A0ABP8MGD2_9BACT</name>
<dbReference type="PANTHER" id="PTHR30313:SF2">
    <property type="entry name" value="DNA PRIMASE"/>
    <property type="match status" value="1"/>
</dbReference>
<evidence type="ECO:0000256" key="8">
    <source>
        <dbReference type="ARBA" id="ARBA00022833"/>
    </source>
</evidence>
<accession>A0ABP8MGD2</accession>
<evidence type="ECO:0000256" key="10">
    <source>
        <dbReference type="ARBA" id="ARBA00023125"/>
    </source>
</evidence>
<reference evidence="16" key="1">
    <citation type="journal article" date="2019" name="Int. J. Syst. Evol. Microbiol.">
        <title>The Global Catalogue of Microorganisms (GCM) 10K type strain sequencing project: providing services to taxonomists for standard genome sequencing and annotation.</title>
        <authorList>
            <consortium name="The Broad Institute Genomics Platform"/>
            <consortium name="The Broad Institute Genome Sequencing Center for Infectious Disease"/>
            <person name="Wu L."/>
            <person name="Ma J."/>
        </authorList>
    </citation>
    <scope>NUCLEOTIDE SEQUENCE [LARGE SCALE GENOMIC DNA]</scope>
    <source>
        <strain evidence="16">JCM 17759</strain>
    </source>
</reference>
<dbReference type="SUPFAM" id="SSF56731">
    <property type="entry name" value="DNA primase core"/>
    <property type="match status" value="1"/>
</dbReference>
<dbReference type="SMART" id="SM00493">
    <property type="entry name" value="TOPRIM"/>
    <property type="match status" value="1"/>
</dbReference>
<evidence type="ECO:0000259" key="14">
    <source>
        <dbReference type="PROSITE" id="PS50880"/>
    </source>
</evidence>
<dbReference type="Gene3D" id="3.90.580.10">
    <property type="entry name" value="Zinc finger, CHC2-type domain"/>
    <property type="match status" value="1"/>
</dbReference>
<dbReference type="RefSeq" id="WP_345320984.1">
    <property type="nucleotide sequence ID" value="NZ_BAABGA010000018.1"/>
</dbReference>
<keyword evidence="2 12" id="KW-0639">Primosome</keyword>
<evidence type="ECO:0000256" key="5">
    <source>
        <dbReference type="ARBA" id="ARBA00022705"/>
    </source>
</evidence>
<keyword evidence="6 12" id="KW-0479">Metal-binding</keyword>
<dbReference type="PIRSF" id="PIRSF002811">
    <property type="entry name" value="DnaG"/>
    <property type="match status" value="1"/>
</dbReference>
<dbReference type="InterPro" id="IPR013264">
    <property type="entry name" value="DNAG_N"/>
</dbReference>
<evidence type="ECO:0000256" key="3">
    <source>
        <dbReference type="ARBA" id="ARBA00022679"/>
    </source>
</evidence>
<evidence type="ECO:0000256" key="12">
    <source>
        <dbReference type="HAMAP-Rule" id="MF_00974"/>
    </source>
</evidence>
<dbReference type="Gene3D" id="3.90.980.10">
    <property type="entry name" value="DNA primase, catalytic core, N-terminal domain"/>
    <property type="match status" value="1"/>
</dbReference>
<dbReference type="Pfam" id="PF08275">
    <property type="entry name" value="DNAG_N"/>
    <property type="match status" value="1"/>
</dbReference>
<evidence type="ECO:0000256" key="9">
    <source>
        <dbReference type="ARBA" id="ARBA00022842"/>
    </source>
</evidence>
<sequence>MSLPADFDLKERVRANVDIVDVVGQTLELHPAGRNMVARCPWHNDRRPSLTINPERQTWKCWVCDIGGDIFSYVMQRDGLDFPSALRVLAEQAGIPIDELRGGKKTVFGSPDDRPTLFAAMKLVSDAYFEQLESGTSNDAKIARDYLASRGIDDENRKRFRIGFSPESWSFAVDLLKKHDFSAEVAEAAGLAIKRNKGDGHYDRFRGRLMFPIHDLQDRPISLGGRLIPAIAARRGEDKAGAKYINGPETKLFRKSHQLYNLQLAREAIRRGGDALVMEGYTDVVAARQAGVESAVAVLGTALGEDHIRLLKRFAKRVVLVLDGDTAGQTRADQVLELFVRADVDMRVLTLPDGNDPADFLASQGRAAFDELVASAPDALEHKLNRLTEGVDVTNDTHKVTQAIEVLLGIIAQAPRAANLKVDQLMLRMSRTFGLPTERLNERLEEVRKTRARTAAKHRDSSPRDSRARDTKPTRPSNRPSAPPRSDSAAPPKSFDPNAAFLESAEFEGDFGGYDDFAVPPDLGGAPDFGGPADFGAPPDFADSSGFGEPRDFGATPRRESNPNRPQPLSGIDRELFETLIESPELAAMAVESIDPDWLESNTAKMLLSAYQDLDLQGRDLTLESLMSVLANEDLKNQVMTLEERVRRRGDQSTQTTFERYAGVVLRYREREFSAEKNRQIAKLASSALAEDEEEALLKELFDAERTRHQMKKD</sequence>
<dbReference type="PANTHER" id="PTHR30313">
    <property type="entry name" value="DNA PRIMASE"/>
    <property type="match status" value="1"/>
</dbReference>
<comment type="function">
    <text evidence="12">RNA polymerase that catalyzes the synthesis of short RNA molecules used as primers for DNA polymerase during DNA replication.</text>
</comment>
<feature type="region of interest" description="Disordered" evidence="13">
    <location>
        <begin position="513"/>
        <end position="571"/>
    </location>
</feature>
<keyword evidence="10 12" id="KW-0238">DNA-binding</keyword>
<keyword evidence="16" id="KW-1185">Reference proteome</keyword>
<dbReference type="InterPro" id="IPR050219">
    <property type="entry name" value="DnaG_primase"/>
</dbReference>
<keyword evidence="9" id="KW-0460">Magnesium</keyword>
<dbReference type="Gene3D" id="3.40.1360.10">
    <property type="match status" value="1"/>
</dbReference>
<dbReference type="InterPro" id="IPR034151">
    <property type="entry name" value="TOPRIM_DnaG_bac"/>
</dbReference>
<feature type="domain" description="Toprim" evidence="14">
    <location>
        <begin position="273"/>
        <end position="352"/>
    </location>
</feature>
<organism evidence="15 16">
    <name type="scientific">Novipirellula rosea</name>
    <dbReference type="NCBI Taxonomy" id="1031540"/>
    <lineage>
        <taxon>Bacteria</taxon>
        <taxon>Pseudomonadati</taxon>
        <taxon>Planctomycetota</taxon>
        <taxon>Planctomycetia</taxon>
        <taxon>Pirellulales</taxon>
        <taxon>Pirellulaceae</taxon>
        <taxon>Novipirellula</taxon>
    </lineage>
</organism>
<dbReference type="Proteomes" id="UP001500840">
    <property type="component" value="Unassembled WGS sequence"/>
</dbReference>
<gene>
    <name evidence="12 15" type="primary">dnaG</name>
    <name evidence="15" type="ORF">GCM10023156_16250</name>
</gene>
<keyword evidence="11 12" id="KW-0804">Transcription</keyword>
<keyword evidence="4 12" id="KW-0548">Nucleotidyltransferase</keyword>
<dbReference type="NCBIfam" id="TIGR01391">
    <property type="entry name" value="dnaG"/>
    <property type="match status" value="1"/>
</dbReference>
<dbReference type="CDD" id="cd03364">
    <property type="entry name" value="TOPRIM_DnaG_primases"/>
    <property type="match status" value="1"/>
</dbReference>
<protein>
    <recommendedName>
        <fullName evidence="12">DNA primase</fullName>
        <ecNumber evidence="12">2.7.7.101</ecNumber>
    </recommendedName>
</protein>
<comment type="subunit">
    <text evidence="12">Monomer. Interacts with DnaB.</text>
</comment>
<dbReference type="HAMAP" id="MF_00974">
    <property type="entry name" value="DNA_primase_DnaG"/>
    <property type="match status" value="1"/>
</dbReference>
<evidence type="ECO:0000256" key="2">
    <source>
        <dbReference type="ARBA" id="ARBA00022515"/>
    </source>
</evidence>
<keyword evidence="5 12" id="KW-0235">DNA replication</keyword>
<keyword evidence="8 12" id="KW-0862">Zinc</keyword>
<dbReference type="InterPro" id="IPR030846">
    <property type="entry name" value="DnaG_bac"/>
</dbReference>
<evidence type="ECO:0000256" key="11">
    <source>
        <dbReference type="ARBA" id="ARBA00023163"/>
    </source>
</evidence>
<feature type="compositionally biased region" description="Basic and acidic residues" evidence="13">
    <location>
        <begin position="549"/>
        <end position="562"/>
    </location>
</feature>
<evidence type="ECO:0000256" key="4">
    <source>
        <dbReference type="ARBA" id="ARBA00022695"/>
    </source>
</evidence>
<keyword evidence="7 12" id="KW-0863">Zinc-finger</keyword>
<dbReference type="Pfam" id="PF13155">
    <property type="entry name" value="Toprim_2"/>
    <property type="match status" value="1"/>
</dbReference>
<dbReference type="InterPro" id="IPR036977">
    <property type="entry name" value="DNA_primase_Znf_CHC2"/>
</dbReference>
<dbReference type="EMBL" id="BAABGA010000018">
    <property type="protein sequence ID" value="GAA4450250.1"/>
    <property type="molecule type" value="Genomic_DNA"/>
</dbReference>
<evidence type="ECO:0000313" key="15">
    <source>
        <dbReference type="EMBL" id="GAA4450250.1"/>
    </source>
</evidence>
<proteinExistence type="inferred from homology"/>
<dbReference type="SMART" id="SM00400">
    <property type="entry name" value="ZnF_CHCC"/>
    <property type="match status" value="1"/>
</dbReference>
<evidence type="ECO:0000256" key="6">
    <source>
        <dbReference type="ARBA" id="ARBA00022723"/>
    </source>
</evidence>
<dbReference type="InterPro" id="IPR006171">
    <property type="entry name" value="TOPRIM_dom"/>
</dbReference>
<dbReference type="PROSITE" id="PS50880">
    <property type="entry name" value="TOPRIM"/>
    <property type="match status" value="1"/>
</dbReference>
<evidence type="ECO:0000256" key="1">
    <source>
        <dbReference type="ARBA" id="ARBA00022478"/>
    </source>
</evidence>
<feature type="compositionally biased region" description="Low complexity" evidence="13">
    <location>
        <begin position="474"/>
        <end position="493"/>
    </location>
</feature>
<evidence type="ECO:0000313" key="16">
    <source>
        <dbReference type="Proteomes" id="UP001500840"/>
    </source>
</evidence>
<dbReference type="Pfam" id="PF01807">
    <property type="entry name" value="Zn_ribbon_DnaG"/>
    <property type="match status" value="1"/>
</dbReference>
<feature type="compositionally biased region" description="Basic and acidic residues" evidence="13">
    <location>
        <begin position="457"/>
        <end position="473"/>
    </location>
</feature>
<evidence type="ECO:0000256" key="13">
    <source>
        <dbReference type="SAM" id="MobiDB-lite"/>
    </source>
</evidence>
<comment type="catalytic activity">
    <reaction evidence="12">
        <text>ssDNA + n NTP = ssDNA/pppN(pN)n-1 hybrid + (n-1) diphosphate.</text>
        <dbReference type="EC" id="2.7.7.101"/>
    </reaction>
</comment>
<dbReference type="SUPFAM" id="SSF57783">
    <property type="entry name" value="Zinc beta-ribbon"/>
    <property type="match status" value="1"/>
</dbReference>
<comment type="domain">
    <text evidence="12">Contains an N-terminal zinc-binding domain, a central core domain that contains the primase activity, and a C-terminal DnaB-binding domain.</text>
</comment>
<comment type="similarity">
    <text evidence="12">Belongs to the DnaG primase family.</text>
</comment>
<dbReference type="InterPro" id="IPR002694">
    <property type="entry name" value="Znf_CHC2"/>
</dbReference>
<evidence type="ECO:0000256" key="7">
    <source>
        <dbReference type="ARBA" id="ARBA00022771"/>
    </source>
</evidence>